<dbReference type="EC" id="7.4.2.9" evidence="6"/>
<feature type="domain" description="ABC transporter" evidence="8">
    <location>
        <begin position="24"/>
        <end position="85"/>
    </location>
</feature>
<evidence type="ECO:0000256" key="1">
    <source>
        <dbReference type="ARBA" id="ARBA00004370"/>
    </source>
</evidence>
<dbReference type="SUPFAM" id="SSF52540">
    <property type="entry name" value="P-loop containing nucleoside triphosphate hydrolases"/>
    <property type="match status" value="1"/>
</dbReference>
<dbReference type="Gene3D" id="3.40.50.300">
    <property type="entry name" value="P-loop containing nucleotide triphosphate hydrolases"/>
    <property type="match status" value="1"/>
</dbReference>
<protein>
    <recommendedName>
        <fullName evidence="6">ABC-type dipeptide transporter</fullName>
        <ecNumber evidence="6">7.4.2.9</ecNumber>
    </recommendedName>
</protein>
<keyword evidence="9" id="KW-0067">ATP-binding</keyword>
<evidence type="ECO:0000256" key="4">
    <source>
        <dbReference type="ARBA" id="ARBA00022475"/>
    </source>
</evidence>
<dbReference type="InterPro" id="IPR050388">
    <property type="entry name" value="ABC_Ni/Peptide_Import"/>
</dbReference>
<dbReference type="EMBL" id="DMND01000223">
    <property type="protein sequence ID" value="HAN29340.1"/>
    <property type="molecule type" value="Genomic_DNA"/>
</dbReference>
<dbReference type="AlphaFoldDB" id="A0A3C1KRK1"/>
<evidence type="ECO:0000313" key="10">
    <source>
        <dbReference type="Proteomes" id="UP000259273"/>
    </source>
</evidence>
<keyword evidence="3" id="KW-0813">Transport</keyword>
<dbReference type="InterPro" id="IPR003439">
    <property type="entry name" value="ABC_transporter-like_ATP-bd"/>
</dbReference>
<dbReference type="PANTHER" id="PTHR43297">
    <property type="entry name" value="OLIGOPEPTIDE TRANSPORT ATP-BINDING PROTEIN APPD"/>
    <property type="match status" value="1"/>
</dbReference>
<sequence>MPLLSVRDLQIDFTTRNGRITAVNGIGFDVEPGQITAIIGESGSGKSVACYSLLGLLPTPPASIERGSAVFDGRDLLQISERELREIRGRDIAM</sequence>
<proteinExistence type="inferred from homology"/>
<dbReference type="Proteomes" id="UP000259273">
    <property type="component" value="Unassembled WGS sequence"/>
</dbReference>
<gene>
    <name evidence="9" type="ORF">DCP75_16775</name>
</gene>
<organism evidence="9 10">
    <name type="scientific">Haliea salexigens</name>
    <dbReference type="NCBI Taxonomy" id="287487"/>
    <lineage>
        <taxon>Bacteria</taxon>
        <taxon>Pseudomonadati</taxon>
        <taxon>Pseudomonadota</taxon>
        <taxon>Gammaproteobacteria</taxon>
        <taxon>Cellvibrionales</taxon>
        <taxon>Halieaceae</taxon>
        <taxon>Haliea</taxon>
    </lineage>
</organism>
<dbReference type="PANTHER" id="PTHR43297:SF2">
    <property type="entry name" value="DIPEPTIDE TRANSPORT ATP-BINDING PROTEIN DPPD"/>
    <property type="match status" value="1"/>
</dbReference>
<dbReference type="GO" id="GO:0016887">
    <property type="term" value="F:ATP hydrolysis activity"/>
    <property type="evidence" value="ECO:0007669"/>
    <property type="project" value="InterPro"/>
</dbReference>
<evidence type="ECO:0000256" key="2">
    <source>
        <dbReference type="ARBA" id="ARBA00005417"/>
    </source>
</evidence>
<feature type="non-terminal residue" evidence="9">
    <location>
        <position position="94"/>
    </location>
</feature>
<evidence type="ECO:0000256" key="3">
    <source>
        <dbReference type="ARBA" id="ARBA00022448"/>
    </source>
</evidence>
<comment type="subcellular location">
    <subcellularLocation>
        <location evidence="1">Membrane</location>
    </subcellularLocation>
</comment>
<keyword evidence="5" id="KW-0472">Membrane</keyword>
<evidence type="ECO:0000256" key="7">
    <source>
        <dbReference type="ARBA" id="ARBA00047356"/>
    </source>
</evidence>
<reference evidence="9 10" key="1">
    <citation type="journal article" date="2018" name="Nat. Biotechnol.">
        <title>A standardized bacterial taxonomy based on genome phylogeny substantially revises the tree of life.</title>
        <authorList>
            <person name="Parks D.H."/>
            <person name="Chuvochina M."/>
            <person name="Waite D.W."/>
            <person name="Rinke C."/>
            <person name="Skarshewski A."/>
            <person name="Chaumeil P.A."/>
            <person name="Hugenholtz P."/>
        </authorList>
    </citation>
    <scope>NUCLEOTIDE SEQUENCE [LARGE SCALE GENOMIC DNA]</scope>
    <source>
        <strain evidence="9">UBA9158</strain>
    </source>
</reference>
<keyword evidence="9" id="KW-0547">Nucleotide-binding</keyword>
<evidence type="ECO:0000313" key="9">
    <source>
        <dbReference type="EMBL" id="HAN29340.1"/>
    </source>
</evidence>
<comment type="similarity">
    <text evidence="2">Belongs to the ABC transporter superfamily.</text>
</comment>
<dbReference type="GO" id="GO:0016020">
    <property type="term" value="C:membrane"/>
    <property type="evidence" value="ECO:0007669"/>
    <property type="project" value="UniProtKB-SubCell"/>
</dbReference>
<dbReference type="GO" id="GO:0005524">
    <property type="term" value="F:ATP binding"/>
    <property type="evidence" value="ECO:0007669"/>
    <property type="project" value="UniProtKB-KW"/>
</dbReference>
<accession>A0A3C1KRK1</accession>
<name>A0A3C1KRK1_9GAMM</name>
<evidence type="ECO:0000256" key="5">
    <source>
        <dbReference type="ARBA" id="ARBA00023136"/>
    </source>
</evidence>
<dbReference type="InterPro" id="IPR027417">
    <property type="entry name" value="P-loop_NTPase"/>
</dbReference>
<evidence type="ECO:0000259" key="8">
    <source>
        <dbReference type="Pfam" id="PF00005"/>
    </source>
</evidence>
<comment type="catalytic activity">
    <reaction evidence="7">
        <text>a dipeptide(out) + ATP + H2O = a dipeptide(in) + ADP + phosphate + H(+)</text>
        <dbReference type="Rhea" id="RHEA:23120"/>
        <dbReference type="ChEBI" id="CHEBI:15377"/>
        <dbReference type="ChEBI" id="CHEBI:15378"/>
        <dbReference type="ChEBI" id="CHEBI:30616"/>
        <dbReference type="ChEBI" id="CHEBI:43474"/>
        <dbReference type="ChEBI" id="CHEBI:90799"/>
        <dbReference type="ChEBI" id="CHEBI:456216"/>
        <dbReference type="EC" id="7.4.2.9"/>
    </reaction>
</comment>
<keyword evidence="4" id="KW-1003">Cell membrane</keyword>
<dbReference type="Pfam" id="PF00005">
    <property type="entry name" value="ABC_tran"/>
    <property type="match status" value="1"/>
</dbReference>
<comment type="caution">
    <text evidence="9">The sequence shown here is derived from an EMBL/GenBank/DDBJ whole genome shotgun (WGS) entry which is preliminary data.</text>
</comment>
<evidence type="ECO:0000256" key="6">
    <source>
        <dbReference type="ARBA" id="ARBA00038852"/>
    </source>
</evidence>